<dbReference type="AlphaFoldDB" id="A0A3M7ED90"/>
<protein>
    <recommendedName>
        <fullName evidence="3">RNase H type-1 domain-containing protein</fullName>
    </recommendedName>
</protein>
<dbReference type="VEuPathDB" id="FungiDB:BTJ68_04996"/>
<evidence type="ECO:0008006" key="3">
    <source>
        <dbReference type="Google" id="ProtNLM"/>
    </source>
</evidence>
<proteinExistence type="predicted"/>
<dbReference type="GO" id="GO:0003676">
    <property type="term" value="F:nucleic acid binding"/>
    <property type="evidence" value="ECO:0007669"/>
    <property type="project" value="InterPro"/>
</dbReference>
<dbReference type="InterPro" id="IPR012337">
    <property type="entry name" value="RNaseH-like_sf"/>
</dbReference>
<dbReference type="EMBL" id="QWIP01000082">
    <property type="protein sequence ID" value="RMY74106.1"/>
    <property type="molecule type" value="Genomic_DNA"/>
</dbReference>
<dbReference type="InterPro" id="IPR036397">
    <property type="entry name" value="RNaseH_sf"/>
</dbReference>
<dbReference type="Gene3D" id="3.30.420.10">
    <property type="entry name" value="Ribonuclease H-like superfamily/Ribonuclease H"/>
    <property type="match status" value="1"/>
</dbReference>
<dbReference type="Proteomes" id="UP000269276">
    <property type="component" value="Unassembled WGS sequence"/>
</dbReference>
<name>A0A3M7ED90_HORWE</name>
<evidence type="ECO:0000313" key="1">
    <source>
        <dbReference type="EMBL" id="RMY74106.1"/>
    </source>
</evidence>
<comment type="caution">
    <text evidence="1">The sequence shown here is derived from an EMBL/GenBank/DDBJ whole genome shotgun (WGS) entry which is preliminary data.</text>
</comment>
<dbReference type="OrthoDB" id="245563at2759"/>
<organism evidence="1 2">
    <name type="scientific">Hortaea werneckii</name>
    <name type="common">Black yeast</name>
    <name type="synonym">Cladosporium werneckii</name>
    <dbReference type="NCBI Taxonomy" id="91943"/>
    <lineage>
        <taxon>Eukaryota</taxon>
        <taxon>Fungi</taxon>
        <taxon>Dikarya</taxon>
        <taxon>Ascomycota</taxon>
        <taxon>Pezizomycotina</taxon>
        <taxon>Dothideomycetes</taxon>
        <taxon>Dothideomycetidae</taxon>
        <taxon>Mycosphaerellales</taxon>
        <taxon>Teratosphaeriaceae</taxon>
        <taxon>Hortaea</taxon>
    </lineage>
</organism>
<evidence type="ECO:0000313" key="2">
    <source>
        <dbReference type="Proteomes" id="UP000269276"/>
    </source>
</evidence>
<dbReference type="SUPFAM" id="SSF53098">
    <property type="entry name" value="Ribonuclease H-like"/>
    <property type="match status" value="1"/>
</dbReference>
<reference evidence="1 2" key="1">
    <citation type="journal article" date="2018" name="BMC Genomics">
        <title>Genomic evidence for intraspecific hybridization in a clonal and extremely halotolerant yeast.</title>
        <authorList>
            <person name="Gostincar C."/>
            <person name="Stajich J.E."/>
            <person name="Zupancic J."/>
            <person name="Zalar P."/>
            <person name="Gunde-Cimerman N."/>
        </authorList>
    </citation>
    <scope>NUCLEOTIDE SEQUENCE [LARGE SCALE GENOMIC DNA]</scope>
    <source>
        <strain evidence="1 2">EXF-2682</strain>
    </source>
</reference>
<accession>A0A3M7ED90</accession>
<gene>
    <name evidence="1" type="ORF">D0863_03463</name>
</gene>
<sequence>MTTMSYYAELYHDVTLEYNRRFYPEEYYGEDWRASPIEHTAYGFRFLTCIGKCEGKCTCFERQDTITQPLVIASDGGLRDWRTWGIEVPVAGMGVFVGPDSPYNVSETLPLDDYSEPNASHIEIEAAICALETAMRNKEDGCLPEVKVIILKSDSLRIVVKPMSTYIDAWKKNGYLTPDGEPVSLYRDLYYRLENAIIALYVQHGVKVLFHWMPREYNGEADALVHLAMDSHMFGTVSAGETTTSVYASEDESEDDGGVAGQEDLHFLAPRDEMRFLLDYGELENAAV</sequence>